<accession>A0A7M7T1S1</accession>
<dbReference type="RefSeq" id="XP_030847554.1">
    <property type="nucleotide sequence ID" value="XM_030991694.1"/>
</dbReference>
<reference evidence="2" key="1">
    <citation type="submission" date="2015-02" db="EMBL/GenBank/DDBJ databases">
        <title>Genome sequencing for Strongylocentrotus purpuratus.</title>
        <authorList>
            <person name="Murali S."/>
            <person name="Liu Y."/>
            <person name="Vee V."/>
            <person name="English A."/>
            <person name="Wang M."/>
            <person name="Skinner E."/>
            <person name="Han Y."/>
            <person name="Muzny D.M."/>
            <person name="Worley K.C."/>
            <person name="Gibbs R.A."/>
        </authorList>
    </citation>
    <scope>NUCLEOTIDE SEQUENCE</scope>
</reference>
<dbReference type="InterPro" id="IPR032675">
    <property type="entry name" value="LRR_dom_sf"/>
</dbReference>
<protein>
    <submittedName>
        <fullName evidence="1">Uncharacterized protein</fullName>
    </submittedName>
</protein>
<dbReference type="PANTHER" id="PTHR24407:SF14">
    <property type="entry name" value="SIR2-LIKE DOMAIN-CONTAINING PROTEIN"/>
    <property type="match status" value="1"/>
</dbReference>
<dbReference type="InParanoid" id="A0A7M7T1S1"/>
<evidence type="ECO:0000313" key="1">
    <source>
        <dbReference type="EnsemblMetazoa" id="XP_030847554"/>
    </source>
</evidence>
<dbReference type="AlphaFoldDB" id="A0A7M7T1S1"/>
<dbReference type="EnsemblMetazoa" id="XM_030991694">
    <property type="protein sequence ID" value="XP_030847554"/>
    <property type="gene ID" value="LOC115926667"/>
</dbReference>
<dbReference type="KEGG" id="spu:115926667"/>
<evidence type="ECO:0000313" key="2">
    <source>
        <dbReference type="Proteomes" id="UP000007110"/>
    </source>
</evidence>
<proteinExistence type="predicted"/>
<sequence length="177" mass="19893">MKDVSMMTPSRLHSILALPCLQSLTLRNVREFNTDDRETLTGQTFSVDELSVDGMHVTILWNFGLHTSCPRVQKLLLDWSAMENVSSDIVTMACSPFHDLTHLHIRGQMPFRASTLNDPVSFCDAVKTSCPRLTKLSLTNIVLTNKKAAEIIQLLKTHPNLTSIELKTCDTDMDLIH</sequence>
<dbReference type="GeneID" id="115926667"/>
<dbReference type="Proteomes" id="UP000007110">
    <property type="component" value="Unassembled WGS sequence"/>
</dbReference>
<dbReference type="SUPFAM" id="SSF52047">
    <property type="entry name" value="RNI-like"/>
    <property type="match status" value="1"/>
</dbReference>
<organism evidence="1 2">
    <name type="scientific">Strongylocentrotus purpuratus</name>
    <name type="common">Purple sea urchin</name>
    <dbReference type="NCBI Taxonomy" id="7668"/>
    <lineage>
        <taxon>Eukaryota</taxon>
        <taxon>Metazoa</taxon>
        <taxon>Echinodermata</taxon>
        <taxon>Eleutherozoa</taxon>
        <taxon>Echinozoa</taxon>
        <taxon>Echinoidea</taxon>
        <taxon>Euechinoidea</taxon>
        <taxon>Echinacea</taxon>
        <taxon>Camarodonta</taxon>
        <taxon>Echinidea</taxon>
        <taxon>Strongylocentrotidae</taxon>
        <taxon>Strongylocentrotus</taxon>
    </lineage>
</organism>
<name>A0A7M7T1S1_STRPU</name>
<keyword evidence="2" id="KW-1185">Reference proteome</keyword>
<dbReference type="PANTHER" id="PTHR24407">
    <property type="entry name" value="PROTEIN KINASE DOMAIN-CONTAINING PROTEIN"/>
    <property type="match status" value="1"/>
</dbReference>
<dbReference type="Gene3D" id="3.80.10.10">
    <property type="entry name" value="Ribonuclease Inhibitor"/>
    <property type="match status" value="1"/>
</dbReference>
<reference evidence="1" key="2">
    <citation type="submission" date="2021-01" db="UniProtKB">
        <authorList>
            <consortium name="EnsemblMetazoa"/>
        </authorList>
    </citation>
    <scope>IDENTIFICATION</scope>
</reference>